<feature type="domain" description="C2H2-type" evidence="7">
    <location>
        <begin position="276"/>
        <end position="303"/>
    </location>
</feature>
<feature type="compositionally biased region" description="Low complexity" evidence="6">
    <location>
        <begin position="196"/>
        <end position="210"/>
    </location>
</feature>
<dbReference type="SUPFAM" id="SSF57667">
    <property type="entry name" value="beta-beta-alpha zinc fingers"/>
    <property type="match status" value="4"/>
</dbReference>
<dbReference type="InterPro" id="IPR036236">
    <property type="entry name" value="Znf_C2H2_sf"/>
</dbReference>
<protein>
    <recommendedName>
        <fullName evidence="7">C2H2-type domain-containing protein</fullName>
    </recommendedName>
</protein>
<keyword evidence="1" id="KW-0479">Metal-binding</keyword>
<dbReference type="Pfam" id="PF00096">
    <property type="entry name" value="zf-C2H2"/>
    <property type="match status" value="2"/>
</dbReference>
<dbReference type="AlphaFoldDB" id="A0AAV8V670"/>
<keyword evidence="9" id="KW-1185">Reference proteome</keyword>
<evidence type="ECO:0000313" key="8">
    <source>
        <dbReference type="EMBL" id="KAJ8909648.1"/>
    </source>
</evidence>
<dbReference type="FunFam" id="3.30.160.60:FF:002203">
    <property type="entry name" value="Zinc finger protein 142-like Protein"/>
    <property type="match status" value="3"/>
</dbReference>
<dbReference type="SMART" id="SM00355">
    <property type="entry name" value="ZnF_C2H2"/>
    <property type="match status" value="11"/>
</dbReference>
<accession>A0AAV8V670</accession>
<dbReference type="PANTHER" id="PTHR24408:SF58">
    <property type="entry name" value="TRANSCRIPTION FACTOR (TFIIIA), PUTATIVE (AFU_ORTHOLOGUE AFUA_1G05150)-RELATED"/>
    <property type="match status" value="1"/>
</dbReference>
<sequence length="642" mass="75805">MCVLCCNTCSKKALEDTEELVKEVLDVVLLETNLTTTKRSVMCLKCSQRVNNIFEFKSGCLYVEDFVTPFVSTEEGKQIDLKEVYIKEKGNKDLIDALLGRDLCRLCLSVVDNECVYLDSSDLHVTFIKDMIKRCIPEINVNNTKNAIICGTCVSCLKDYYNFMESYSESGSTSHSQTTGRSMKDESELTYLPANRSASSHTSRTASTPSKRACPLGREISSQMYRCDFCDYKSKLKCRVTSHVMLTHKKSFTKSVTRQKANLKRHMLIHWFNTKFNCNLCNFKTKYKESLQRHMLIHRNPLEIEWFECHLCDFKAKRKHSLKTHNISSHKDPSEIEWFECHLCNFKAKLERNLKIHMLIHKNSSEIEWFKCDLCDYKAKHKHSLKRHNIFNHKDPSKIEWFECDLCDFKAKYKGNLKTHTLIHKNPSEIGWLKCHLCNFKAKLKGNLKVHTLIHKNSSEIEWFKCHLCDYKAKHKYSLKTHNIVHKDPSEIEWFECHLCNFKAKLKSNLQKHMLIHKNPSEIEWFECDSCDFKAKRKDSSEIIEWFECRLCDFKAKQKSDLRRHTLIHKFPSEIEWFDLCDFKAKRKLISHTQKVKVWFKTHTLIHKKPSEIEWFNCDSCDYKAKFNENLRKHIILLHRSP</sequence>
<dbReference type="SMART" id="SM00868">
    <property type="entry name" value="zf-AD"/>
    <property type="match status" value="2"/>
</dbReference>
<keyword evidence="4" id="KW-0862">Zinc</keyword>
<dbReference type="Gene3D" id="3.30.160.60">
    <property type="entry name" value="Classic Zinc Finger"/>
    <property type="match status" value="6"/>
</dbReference>
<dbReference type="GO" id="GO:0043565">
    <property type="term" value="F:sequence-specific DNA binding"/>
    <property type="evidence" value="ECO:0007669"/>
    <property type="project" value="TreeGrafter"/>
</dbReference>
<dbReference type="Gene3D" id="3.40.1800.20">
    <property type="match status" value="1"/>
</dbReference>
<dbReference type="PROSITE" id="PS50157">
    <property type="entry name" value="ZINC_FINGER_C2H2_2"/>
    <property type="match status" value="2"/>
</dbReference>
<dbReference type="GO" id="GO:0005634">
    <property type="term" value="C:nucleus"/>
    <property type="evidence" value="ECO:0007669"/>
    <property type="project" value="InterPro"/>
</dbReference>
<dbReference type="Proteomes" id="UP001159042">
    <property type="component" value="Unassembled WGS sequence"/>
</dbReference>
<evidence type="ECO:0000256" key="5">
    <source>
        <dbReference type="PROSITE-ProRule" id="PRU00042"/>
    </source>
</evidence>
<evidence type="ECO:0000256" key="3">
    <source>
        <dbReference type="ARBA" id="ARBA00022771"/>
    </source>
</evidence>
<keyword evidence="3 5" id="KW-0863">Zinc-finger</keyword>
<gene>
    <name evidence="8" type="ORF">NQ315_002913</name>
</gene>
<dbReference type="GO" id="GO:0008270">
    <property type="term" value="F:zinc ion binding"/>
    <property type="evidence" value="ECO:0007669"/>
    <property type="project" value="UniProtKB-KW"/>
</dbReference>
<dbReference type="GO" id="GO:0000981">
    <property type="term" value="F:DNA-binding transcription factor activity, RNA polymerase II-specific"/>
    <property type="evidence" value="ECO:0007669"/>
    <property type="project" value="TreeGrafter"/>
</dbReference>
<evidence type="ECO:0000256" key="6">
    <source>
        <dbReference type="SAM" id="MobiDB-lite"/>
    </source>
</evidence>
<evidence type="ECO:0000256" key="4">
    <source>
        <dbReference type="ARBA" id="ARBA00022833"/>
    </source>
</evidence>
<evidence type="ECO:0000256" key="2">
    <source>
        <dbReference type="ARBA" id="ARBA00022737"/>
    </source>
</evidence>
<dbReference type="InterPro" id="IPR012934">
    <property type="entry name" value="Znf_AD"/>
</dbReference>
<reference evidence="8 9" key="1">
    <citation type="journal article" date="2023" name="Insect Mol. Biol.">
        <title>Genome sequencing provides insights into the evolution of gene families encoding plant cell wall-degrading enzymes in longhorned beetles.</title>
        <authorList>
            <person name="Shin N.R."/>
            <person name="Okamura Y."/>
            <person name="Kirsch R."/>
            <person name="Pauchet Y."/>
        </authorList>
    </citation>
    <scope>NUCLEOTIDE SEQUENCE [LARGE SCALE GENOMIC DNA]</scope>
    <source>
        <strain evidence="8">EAD_L_NR</strain>
    </source>
</reference>
<dbReference type="EMBL" id="JANEYG010000459">
    <property type="protein sequence ID" value="KAJ8909648.1"/>
    <property type="molecule type" value="Genomic_DNA"/>
</dbReference>
<dbReference type="PANTHER" id="PTHR24408">
    <property type="entry name" value="ZINC FINGER PROTEIN"/>
    <property type="match status" value="1"/>
</dbReference>
<organism evidence="8 9">
    <name type="scientific">Exocentrus adspersus</name>
    <dbReference type="NCBI Taxonomy" id="1586481"/>
    <lineage>
        <taxon>Eukaryota</taxon>
        <taxon>Metazoa</taxon>
        <taxon>Ecdysozoa</taxon>
        <taxon>Arthropoda</taxon>
        <taxon>Hexapoda</taxon>
        <taxon>Insecta</taxon>
        <taxon>Pterygota</taxon>
        <taxon>Neoptera</taxon>
        <taxon>Endopterygota</taxon>
        <taxon>Coleoptera</taxon>
        <taxon>Polyphaga</taxon>
        <taxon>Cucujiformia</taxon>
        <taxon>Chrysomeloidea</taxon>
        <taxon>Cerambycidae</taxon>
        <taxon>Lamiinae</taxon>
        <taxon>Acanthocinini</taxon>
        <taxon>Exocentrus</taxon>
    </lineage>
</organism>
<feature type="region of interest" description="Disordered" evidence="6">
    <location>
        <begin position="194"/>
        <end position="213"/>
    </location>
</feature>
<feature type="domain" description="C2H2-type" evidence="7">
    <location>
        <begin position="495"/>
        <end position="522"/>
    </location>
</feature>
<dbReference type="InterPro" id="IPR013087">
    <property type="entry name" value="Znf_C2H2_type"/>
</dbReference>
<evidence type="ECO:0000256" key="1">
    <source>
        <dbReference type="ARBA" id="ARBA00022723"/>
    </source>
</evidence>
<name>A0AAV8V670_9CUCU</name>
<evidence type="ECO:0000259" key="7">
    <source>
        <dbReference type="PROSITE" id="PS50157"/>
    </source>
</evidence>
<proteinExistence type="predicted"/>
<evidence type="ECO:0000313" key="9">
    <source>
        <dbReference type="Proteomes" id="UP001159042"/>
    </source>
</evidence>
<keyword evidence="2" id="KW-0677">Repeat</keyword>
<comment type="caution">
    <text evidence="8">The sequence shown here is derived from an EMBL/GenBank/DDBJ whole genome shotgun (WGS) entry which is preliminary data.</text>
</comment>